<dbReference type="InterPro" id="IPR020084">
    <property type="entry name" value="NUDIX_hydrolase_CS"/>
</dbReference>
<feature type="domain" description="Nudix hydrolase" evidence="14">
    <location>
        <begin position="34"/>
        <end position="177"/>
    </location>
</feature>
<dbReference type="InterPro" id="IPR015797">
    <property type="entry name" value="NUDIX_hydrolase-like_dom_sf"/>
</dbReference>
<dbReference type="SUPFAM" id="SSF55811">
    <property type="entry name" value="Nudix"/>
    <property type="match status" value="1"/>
</dbReference>
<sequence length="177" mass="18757">MGGEEASDMTSESTSHTTPVSEPAPAPDSSTEPAPRLVVGAALVADLTNPSGVLATQRSYPEWADGLWEFPGGKVEPGETPREALHREISEELGCGIDIGRQLANPDSPDGSWDLSSGEHNTGLRMMVWLARPFGEITLGPAHRDARVLTAAELESVEWLPGDVQILPVLRAALGGR</sequence>
<proteinExistence type="inferred from homology"/>
<evidence type="ECO:0000256" key="10">
    <source>
        <dbReference type="ARBA" id="ARBA00035861"/>
    </source>
</evidence>
<comment type="similarity">
    <text evidence="2 12">Belongs to the Nudix hydrolase family.</text>
</comment>
<dbReference type="PANTHER" id="PTHR47707:SF1">
    <property type="entry name" value="NUDIX HYDROLASE FAMILY PROTEIN"/>
    <property type="match status" value="1"/>
</dbReference>
<keyword evidence="7 12" id="KW-0378">Hydrolase</keyword>
<dbReference type="CDD" id="cd03425">
    <property type="entry name" value="NUDIX_MutT_NudA_like"/>
    <property type="match status" value="1"/>
</dbReference>
<dbReference type="EC" id="3.6.1.55" evidence="11"/>
<dbReference type="PRINTS" id="PR00502">
    <property type="entry name" value="NUDIXFAMILY"/>
</dbReference>
<dbReference type="PROSITE" id="PS51462">
    <property type="entry name" value="NUDIX"/>
    <property type="match status" value="1"/>
</dbReference>
<evidence type="ECO:0000256" key="3">
    <source>
        <dbReference type="ARBA" id="ARBA00022457"/>
    </source>
</evidence>
<dbReference type="PROSITE" id="PS00893">
    <property type="entry name" value="NUDIX_BOX"/>
    <property type="match status" value="1"/>
</dbReference>
<keyword evidence="6" id="KW-0227">DNA damage</keyword>
<evidence type="ECO:0000256" key="12">
    <source>
        <dbReference type="RuleBase" id="RU003476"/>
    </source>
</evidence>
<dbReference type="RefSeq" id="WP_274732932.1">
    <property type="nucleotide sequence ID" value="NZ_CAMXYX010000034.1"/>
</dbReference>
<dbReference type="Pfam" id="PF00293">
    <property type="entry name" value="NUDIX"/>
    <property type="match status" value="1"/>
</dbReference>
<dbReference type="Proteomes" id="UP001219297">
    <property type="component" value="Unassembled WGS sequence"/>
</dbReference>
<evidence type="ECO:0000256" key="8">
    <source>
        <dbReference type="ARBA" id="ARBA00022842"/>
    </source>
</evidence>
<evidence type="ECO:0000256" key="7">
    <source>
        <dbReference type="ARBA" id="ARBA00022801"/>
    </source>
</evidence>
<reference evidence="15 16" key="1">
    <citation type="submission" date="2023-02" db="EMBL/GenBank/DDBJ databases">
        <title>Defining the Infant Male Urobiome and Moving Towards Mechanisms in Urobiome Research.</title>
        <authorList>
            <person name="Reasoner S."/>
            <person name="Flores V."/>
            <person name="Van Horn G."/>
            <person name="Morales G."/>
            <person name="Peard L."/>
            <person name="Abelson B."/>
            <person name="Manuel C."/>
            <person name="Lee J."/>
            <person name="Baker B."/>
            <person name="Williams T."/>
            <person name="Schmitz J."/>
            <person name="Clayton D."/>
            <person name="Hadjifrangiskou M."/>
        </authorList>
    </citation>
    <scope>NUCLEOTIDE SEQUENCE [LARGE SCALE GENOMIC DNA]</scope>
    <source>
        <strain evidence="15 16">AS1053</strain>
    </source>
</reference>
<keyword evidence="9" id="KW-0234">DNA repair</keyword>
<comment type="caution">
    <text evidence="15">The sequence shown here is derived from an EMBL/GenBank/DDBJ whole genome shotgun (WGS) entry which is preliminary data.</text>
</comment>
<dbReference type="EMBL" id="JARBHI010000006">
    <property type="protein sequence ID" value="MDE1656138.1"/>
    <property type="molecule type" value="Genomic_DNA"/>
</dbReference>
<evidence type="ECO:0000256" key="9">
    <source>
        <dbReference type="ARBA" id="ARBA00023204"/>
    </source>
</evidence>
<name>A0ABT5V5D6_9ACTO</name>
<evidence type="ECO:0000313" key="15">
    <source>
        <dbReference type="EMBL" id="MDE1656138.1"/>
    </source>
</evidence>
<dbReference type="InterPro" id="IPR047127">
    <property type="entry name" value="MutT-like"/>
</dbReference>
<protein>
    <recommendedName>
        <fullName evidence="11">8-oxo-dGTP diphosphatase</fullName>
        <ecNumber evidence="11">3.6.1.55</ecNumber>
    </recommendedName>
</protein>
<gene>
    <name evidence="15" type="ORF">PWJ81_03550</name>
</gene>
<evidence type="ECO:0000256" key="5">
    <source>
        <dbReference type="ARBA" id="ARBA00022723"/>
    </source>
</evidence>
<dbReference type="InterPro" id="IPR020476">
    <property type="entry name" value="Nudix_hydrolase"/>
</dbReference>
<organism evidence="15 16">
    <name type="scientific">Actinotignum sanguinis</name>
    <dbReference type="NCBI Taxonomy" id="1445614"/>
    <lineage>
        <taxon>Bacteria</taxon>
        <taxon>Bacillati</taxon>
        <taxon>Actinomycetota</taxon>
        <taxon>Actinomycetes</taxon>
        <taxon>Actinomycetales</taxon>
        <taxon>Actinomycetaceae</taxon>
        <taxon>Actinotignum</taxon>
    </lineage>
</organism>
<evidence type="ECO:0000313" key="16">
    <source>
        <dbReference type="Proteomes" id="UP001219297"/>
    </source>
</evidence>
<keyword evidence="8" id="KW-0460">Magnesium</keyword>
<keyword evidence="5" id="KW-0479">Metal-binding</keyword>
<dbReference type="Gene3D" id="3.90.79.10">
    <property type="entry name" value="Nucleoside Triphosphate Pyrophosphohydrolase"/>
    <property type="match status" value="1"/>
</dbReference>
<dbReference type="InterPro" id="IPR000086">
    <property type="entry name" value="NUDIX_hydrolase_dom"/>
</dbReference>
<comment type="catalytic activity">
    <reaction evidence="10">
        <text>8-oxo-dGTP + H2O = 8-oxo-dGMP + diphosphate + H(+)</text>
        <dbReference type="Rhea" id="RHEA:31575"/>
        <dbReference type="ChEBI" id="CHEBI:15377"/>
        <dbReference type="ChEBI" id="CHEBI:15378"/>
        <dbReference type="ChEBI" id="CHEBI:33019"/>
        <dbReference type="ChEBI" id="CHEBI:63224"/>
        <dbReference type="ChEBI" id="CHEBI:77896"/>
        <dbReference type="EC" id="3.6.1.55"/>
    </reaction>
</comment>
<evidence type="ECO:0000256" key="13">
    <source>
        <dbReference type="SAM" id="MobiDB-lite"/>
    </source>
</evidence>
<comment type="cofactor">
    <cofactor evidence="1">
        <name>Mg(2+)</name>
        <dbReference type="ChEBI" id="CHEBI:18420"/>
    </cofactor>
</comment>
<evidence type="ECO:0000259" key="14">
    <source>
        <dbReference type="PROSITE" id="PS51462"/>
    </source>
</evidence>
<evidence type="ECO:0000256" key="6">
    <source>
        <dbReference type="ARBA" id="ARBA00022763"/>
    </source>
</evidence>
<keyword evidence="3" id="KW-0515">Mutator protein</keyword>
<evidence type="ECO:0000256" key="2">
    <source>
        <dbReference type="ARBA" id="ARBA00005582"/>
    </source>
</evidence>
<keyword evidence="16" id="KW-1185">Reference proteome</keyword>
<feature type="region of interest" description="Disordered" evidence="13">
    <location>
        <begin position="1"/>
        <end position="37"/>
    </location>
</feature>
<evidence type="ECO:0000256" key="11">
    <source>
        <dbReference type="ARBA" id="ARBA00038905"/>
    </source>
</evidence>
<accession>A0ABT5V5D6</accession>
<keyword evidence="4" id="KW-0235">DNA replication</keyword>
<evidence type="ECO:0000256" key="4">
    <source>
        <dbReference type="ARBA" id="ARBA00022705"/>
    </source>
</evidence>
<feature type="compositionally biased region" description="Polar residues" evidence="13">
    <location>
        <begin position="8"/>
        <end position="20"/>
    </location>
</feature>
<dbReference type="PANTHER" id="PTHR47707">
    <property type="entry name" value="8-OXO-DGTP DIPHOSPHATASE"/>
    <property type="match status" value="1"/>
</dbReference>
<evidence type="ECO:0000256" key="1">
    <source>
        <dbReference type="ARBA" id="ARBA00001946"/>
    </source>
</evidence>